<comment type="subcellular location">
    <subcellularLocation>
        <location evidence="1">Mitochondrion inner membrane</location>
    </subcellularLocation>
    <subcellularLocation>
        <location evidence="2">Mitochondrion intermembrane space</location>
    </subcellularLocation>
</comment>
<evidence type="ECO:0000256" key="8">
    <source>
        <dbReference type="ARBA" id="ARBA00022837"/>
    </source>
</evidence>
<comment type="similarity">
    <text evidence="13">Belongs to the MICU1 family. MICU1 subfamily.</text>
</comment>
<proteinExistence type="inferred from homology"/>
<evidence type="ECO:0000256" key="14">
    <source>
        <dbReference type="SAM" id="MobiDB-lite"/>
    </source>
</evidence>
<evidence type="ECO:0000256" key="3">
    <source>
        <dbReference type="ARBA" id="ARBA00022448"/>
    </source>
</evidence>
<keyword evidence="11" id="KW-0496">Mitochondrion</keyword>
<dbReference type="CDD" id="cd00051">
    <property type="entry name" value="EFh"/>
    <property type="match status" value="1"/>
</dbReference>
<feature type="region of interest" description="Disordered" evidence="14">
    <location>
        <begin position="37"/>
        <end position="58"/>
    </location>
</feature>
<feature type="compositionally biased region" description="Low complexity" evidence="14">
    <location>
        <begin position="37"/>
        <end position="53"/>
    </location>
</feature>
<keyword evidence="5" id="KW-0479">Metal-binding</keyword>
<keyword evidence="6" id="KW-0677">Repeat</keyword>
<protein>
    <recommendedName>
        <fullName evidence="15">EF-hand domain-containing protein</fullName>
    </recommendedName>
</protein>
<dbReference type="Gene3D" id="1.10.238.10">
    <property type="entry name" value="EF-hand"/>
    <property type="match status" value="2"/>
</dbReference>
<dbReference type="PROSITE" id="PS50222">
    <property type="entry name" value="EF_HAND_2"/>
    <property type="match status" value="2"/>
</dbReference>
<dbReference type="InterPro" id="IPR018247">
    <property type="entry name" value="EF_Hand_1_Ca_BS"/>
</dbReference>
<dbReference type="PANTHER" id="PTHR12294:SF1">
    <property type="entry name" value="CALCIUM UPTAKE PROTEIN 1, MITOCHONDRIAL"/>
    <property type="match status" value="1"/>
</dbReference>
<keyword evidence="4" id="KW-0109">Calcium transport</keyword>
<evidence type="ECO:0000256" key="10">
    <source>
        <dbReference type="ARBA" id="ARBA00023065"/>
    </source>
</evidence>
<evidence type="ECO:0000313" key="17">
    <source>
        <dbReference type="Proteomes" id="UP001642487"/>
    </source>
</evidence>
<evidence type="ECO:0000313" key="16">
    <source>
        <dbReference type="EMBL" id="CAK9314818.1"/>
    </source>
</evidence>
<dbReference type="PROSITE" id="PS00018">
    <property type="entry name" value="EF_HAND_1"/>
    <property type="match status" value="2"/>
</dbReference>
<evidence type="ECO:0000256" key="13">
    <source>
        <dbReference type="ARBA" id="ARBA00038333"/>
    </source>
</evidence>
<keyword evidence="3" id="KW-0813">Transport</keyword>
<accession>A0ABP0Y332</accession>
<feature type="domain" description="EF-hand" evidence="15">
    <location>
        <begin position="439"/>
        <end position="474"/>
    </location>
</feature>
<evidence type="ECO:0000256" key="4">
    <source>
        <dbReference type="ARBA" id="ARBA00022568"/>
    </source>
</evidence>
<dbReference type="PANTHER" id="PTHR12294">
    <property type="entry name" value="EF HAND DOMAIN FAMILY A1,A2-RELATED"/>
    <property type="match status" value="1"/>
</dbReference>
<dbReference type="Pfam" id="PF13499">
    <property type="entry name" value="EF-hand_7"/>
    <property type="match status" value="1"/>
</dbReference>
<evidence type="ECO:0000256" key="11">
    <source>
        <dbReference type="ARBA" id="ARBA00023128"/>
    </source>
</evidence>
<name>A0ABP0Y332_9ROSI</name>
<gene>
    <name evidence="16" type="ORF">CITCOLO1_LOCUS6586</name>
</gene>
<keyword evidence="8" id="KW-0106">Calcium</keyword>
<feature type="domain" description="EF-hand" evidence="15">
    <location>
        <begin position="247"/>
        <end position="282"/>
    </location>
</feature>
<dbReference type="CDD" id="cd15900">
    <property type="entry name" value="EFh_MICU"/>
    <property type="match status" value="1"/>
</dbReference>
<dbReference type="InterPro" id="IPR039800">
    <property type="entry name" value="MICU1/2/3"/>
</dbReference>
<keyword evidence="7" id="KW-0999">Mitochondrion inner membrane</keyword>
<dbReference type="Pfam" id="PF13833">
    <property type="entry name" value="EF-hand_8"/>
    <property type="match status" value="1"/>
</dbReference>
<evidence type="ECO:0000256" key="12">
    <source>
        <dbReference type="ARBA" id="ARBA00023136"/>
    </source>
</evidence>
<evidence type="ECO:0000259" key="15">
    <source>
        <dbReference type="PROSITE" id="PS50222"/>
    </source>
</evidence>
<evidence type="ECO:0000256" key="2">
    <source>
        <dbReference type="ARBA" id="ARBA00004569"/>
    </source>
</evidence>
<dbReference type="InterPro" id="IPR002048">
    <property type="entry name" value="EF_hand_dom"/>
</dbReference>
<keyword evidence="17" id="KW-1185">Reference proteome</keyword>
<keyword evidence="12" id="KW-0472">Membrane</keyword>
<organism evidence="16 17">
    <name type="scientific">Citrullus colocynthis</name>
    <name type="common">colocynth</name>
    <dbReference type="NCBI Taxonomy" id="252529"/>
    <lineage>
        <taxon>Eukaryota</taxon>
        <taxon>Viridiplantae</taxon>
        <taxon>Streptophyta</taxon>
        <taxon>Embryophyta</taxon>
        <taxon>Tracheophyta</taxon>
        <taxon>Spermatophyta</taxon>
        <taxon>Magnoliopsida</taxon>
        <taxon>eudicotyledons</taxon>
        <taxon>Gunneridae</taxon>
        <taxon>Pentapetalae</taxon>
        <taxon>rosids</taxon>
        <taxon>fabids</taxon>
        <taxon>Cucurbitales</taxon>
        <taxon>Cucurbitaceae</taxon>
        <taxon>Benincaseae</taxon>
        <taxon>Citrullus</taxon>
    </lineage>
</organism>
<evidence type="ECO:0000256" key="6">
    <source>
        <dbReference type="ARBA" id="ARBA00022737"/>
    </source>
</evidence>
<keyword evidence="10" id="KW-0406">Ion transport</keyword>
<dbReference type="SMART" id="SM00054">
    <property type="entry name" value="EFh"/>
    <property type="match status" value="3"/>
</dbReference>
<dbReference type="Proteomes" id="UP001642487">
    <property type="component" value="Chromosome 2"/>
</dbReference>
<dbReference type="InterPro" id="IPR011992">
    <property type="entry name" value="EF-hand-dom_pair"/>
</dbReference>
<evidence type="ECO:0000256" key="9">
    <source>
        <dbReference type="ARBA" id="ARBA00022946"/>
    </source>
</evidence>
<reference evidence="16 17" key="1">
    <citation type="submission" date="2024-03" db="EMBL/GenBank/DDBJ databases">
        <authorList>
            <person name="Gkanogiannis A."/>
            <person name="Becerra Lopez-Lavalle L."/>
        </authorList>
    </citation>
    <scope>NUCLEOTIDE SEQUENCE [LARGE SCALE GENOMIC DNA]</scope>
</reference>
<evidence type="ECO:0000256" key="7">
    <source>
        <dbReference type="ARBA" id="ARBA00022792"/>
    </source>
</evidence>
<dbReference type="SUPFAM" id="SSF47473">
    <property type="entry name" value="EF-hand"/>
    <property type="match status" value="2"/>
</dbReference>
<sequence length="505" mass="57384">MFSLTFLVAKSSKLIYRAIPSQHLIVHSLENQLGSSLGSPSTSQLPSSLSITSKQTGSRDENRRKGFVFDLLIKSISSGILIGGVGSLFSSNSSTSNSHLSFADFPKETTWATVKDQFQYPTPNQNVNGRKTSKFLFGDEYRRRVFFNYEKRMRIQSPPEKVFEYFASVHTPEGEIYMTPADLMRAIVPVFPPSESDRVREGFLRGERRIHGELYCVPSKFFMLFDTNNDGLISFAEYIFFVTLLSIPESSFSVAFKMFDIDNNGEIDREEFKKVMGLMRKQNRQGAHHRDGRRLGMKVSVENGGLVEYFFGQDGKDSLHHDKFVQFLRQLHNEMLLLEFSHYDFKSQGSISAKDFALSIVASADINHIEKLLDRVEALNKEPHFRNIRITYEEFKDFAELRKKLESFSLAIFSYGKVNGELTKQDFQRAASHVCGVSITRNVVDIIFHIFDANEDGDLSSDEFVRVIQRREVSSSQPAVGVGGFLSCWFSCAAKCPSAKLFVRC</sequence>
<evidence type="ECO:0000256" key="1">
    <source>
        <dbReference type="ARBA" id="ARBA00004273"/>
    </source>
</evidence>
<dbReference type="EMBL" id="OZ021736">
    <property type="protein sequence ID" value="CAK9314818.1"/>
    <property type="molecule type" value="Genomic_DNA"/>
</dbReference>
<evidence type="ECO:0000256" key="5">
    <source>
        <dbReference type="ARBA" id="ARBA00022723"/>
    </source>
</evidence>
<keyword evidence="9" id="KW-0809">Transit peptide</keyword>